<feature type="transmembrane region" description="Helical" evidence="1">
    <location>
        <begin position="603"/>
        <end position="623"/>
    </location>
</feature>
<comment type="caution">
    <text evidence="2">The sequence shown here is derived from an EMBL/GenBank/DDBJ whole genome shotgun (WGS) entry which is preliminary data.</text>
</comment>
<sequence length="748" mass="84208">MINTRTKETPILIGIFILSASLFLYEILITRLLSAMLLKHLVFFTISLSILGLGVGGFIAYRYTEKILYEKLSMLLGLSYIGTVMMIYRLPYIKVYALYALISSIPFIIGGMILSLVFLNNKEISNKLYFSDLLGSTLGSILIIPLMDNLGFMKTLFLITSLAVISNIILLSRTNHKKNRIVSGLVLVALMVLIFQGEILGELEYNFTAYFTSPTTVIEHLKIMDNPDVKVSYTKWDSISRTDVVDESEDQKIIITDGGAGAPMLKFDGDLDKVEYLENEIEFLPFSIGDNEDTLLIGSGGGKDILLALLGGSKAIDAVEINPGTIDAALEFKDFNGDIYNQRGVNTYIDDGRNFIEKTEKKYNNIYLSMVMTNSVNNGGLSMSENYIYTKEAYRTYFEHLKDDGYLSFMFHDVQDMYKGINTGIEVLLDRGIKREDIPNHFVVVNNLTLDMAEEYQNFIDMPVVVFKKQQFTSKEIESISNKAMAQNRRIENIPGKVYIDVYYKYSTGEIDLSDIYKGMPINTIPATDDKPFFFDFGKGIPLTLLGLFMIILSVTLVIYKKVKESEIYKSTLYFGTIGVGFMMIEIPLIQKSMLFLGNPTKSFSYVLFSLLLSCGIGSYYSNKKIFNIKIKHRQIIFMIIPVLTILLQIVIPIMISKYRIVGDGFKLLLLAGLLFPLGFFLGMAFPKGIAKLNANKQERYIPLMWGINGILSVMGSVLALIISMKLGFTVANLIGGLLYLSVFIFDY</sequence>
<dbReference type="Gene3D" id="3.40.50.150">
    <property type="entry name" value="Vaccinia Virus protein VP39"/>
    <property type="match status" value="1"/>
</dbReference>
<gene>
    <name evidence="2" type="primary">speE</name>
    <name evidence="2" type="ORF">TICRE_21130</name>
</gene>
<feature type="transmembrane region" description="Helical" evidence="1">
    <location>
        <begin position="668"/>
        <end position="689"/>
    </location>
</feature>
<organism evidence="2 3">
    <name type="scientific">Tissierella creatinophila DSM 6911</name>
    <dbReference type="NCBI Taxonomy" id="1123403"/>
    <lineage>
        <taxon>Bacteria</taxon>
        <taxon>Bacillati</taxon>
        <taxon>Bacillota</taxon>
        <taxon>Tissierellia</taxon>
        <taxon>Tissierellales</taxon>
        <taxon>Tissierellaceae</taxon>
        <taxon>Tissierella</taxon>
    </lineage>
</organism>
<dbReference type="OrthoDB" id="9793120at2"/>
<dbReference type="Proteomes" id="UP000186112">
    <property type="component" value="Unassembled WGS sequence"/>
</dbReference>
<keyword evidence="2" id="KW-0808">Transferase</keyword>
<dbReference type="EC" id="2.5.1.16" evidence="2"/>
<feature type="transmembrane region" description="Helical" evidence="1">
    <location>
        <begin position="96"/>
        <end position="119"/>
    </location>
</feature>
<feature type="transmembrane region" description="Helical" evidence="1">
    <location>
        <begin position="540"/>
        <end position="560"/>
    </location>
</feature>
<keyword evidence="1" id="KW-1133">Transmembrane helix</keyword>
<proteinExistence type="predicted"/>
<name>A0A1U7M3V1_TISCR</name>
<feature type="transmembrane region" description="Helical" evidence="1">
    <location>
        <begin position="152"/>
        <end position="170"/>
    </location>
</feature>
<evidence type="ECO:0000256" key="1">
    <source>
        <dbReference type="SAM" id="Phobius"/>
    </source>
</evidence>
<protein>
    <submittedName>
        <fullName evidence="2">Spermidine synthase</fullName>
        <ecNumber evidence="2">2.5.1.16</ecNumber>
    </submittedName>
</protein>
<feature type="transmembrane region" description="Helical" evidence="1">
    <location>
        <begin position="12"/>
        <end position="34"/>
    </location>
</feature>
<evidence type="ECO:0000313" key="2">
    <source>
        <dbReference type="EMBL" id="OLS01971.1"/>
    </source>
</evidence>
<feature type="transmembrane region" description="Helical" evidence="1">
    <location>
        <begin position="635"/>
        <end position="656"/>
    </location>
</feature>
<feature type="transmembrane region" description="Helical" evidence="1">
    <location>
        <begin position="729"/>
        <end position="746"/>
    </location>
</feature>
<keyword evidence="3" id="KW-1185">Reference proteome</keyword>
<feature type="transmembrane region" description="Helical" evidence="1">
    <location>
        <begin position="572"/>
        <end position="591"/>
    </location>
</feature>
<feature type="transmembrane region" description="Helical" evidence="1">
    <location>
        <begin position="128"/>
        <end position="146"/>
    </location>
</feature>
<accession>A0A1U7M3V1</accession>
<keyword evidence="1" id="KW-0472">Membrane</keyword>
<dbReference type="AlphaFoldDB" id="A0A1U7M3V1"/>
<dbReference type="EMBL" id="LTDM01000053">
    <property type="protein sequence ID" value="OLS01971.1"/>
    <property type="molecule type" value="Genomic_DNA"/>
</dbReference>
<feature type="transmembrane region" description="Helical" evidence="1">
    <location>
        <begin position="40"/>
        <end position="60"/>
    </location>
</feature>
<feature type="transmembrane region" description="Helical" evidence="1">
    <location>
        <begin position="182"/>
        <end position="201"/>
    </location>
</feature>
<feature type="transmembrane region" description="Helical" evidence="1">
    <location>
        <begin position="72"/>
        <end position="90"/>
    </location>
</feature>
<reference evidence="2 3" key="1">
    <citation type="submission" date="2016-02" db="EMBL/GenBank/DDBJ databases">
        <title>Genome sequence of Tissierella creatinophila DSM 6911.</title>
        <authorList>
            <person name="Poehlein A."/>
            <person name="Daniel R."/>
        </authorList>
    </citation>
    <scope>NUCLEOTIDE SEQUENCE [LARGE SCALE GENOMIC DNA]</scope>
    <source>
        <strain evidence="2 3">DSM 6911</strain>
    </source>
</reference>
<feature type="transmembrane region" description="Helical" evidence="1">
    <location>
        <begin position="701"/>
        <end position="723"/>
    </location>
</feature>
<dbReference type="SUPFAM" id="SSF53335">
    <property type="entry name" value="S-adenosyl-L-methionine-dependent methyltransferases"/>
    <property type="match status" value="1"/>
</dbReference>
<dbReference type="RefSeq" id="WP_075727823.1">
    <property type="nucleotide sequence ID" value="NZ_LTDM01000053.1"/>
</dbReference>
<dbReference type="InterPro" id="IPR029063">
    <property type="entry name" value="SAM-dependent_MTases_sf"/>
</dbReference>
<keyword evidence="1" id="KW-0812">Transmembrane</keyword>
<dbReference type="GO" id="GO:0004766">
    <property type="term" value="F:spermidine synthase activity"/>
    <property type="evidence" value="ECO:0007669"/>
    <property type="project" value="UniProtKB-EC"/>
</dbReference>
<evidence type="ECO:0000313" key="3">
    <source>
        <dbReference type="Proteomes" id="UP000186112"/>
    </source>
</evidence>